<reference evidence="2 3" key="1">
    <citation type="submission" date="2020-01" db="EMBL/GenBank/DDBJ databases">
        <title>Genome sequence of Arachis hypogaea, cultivar Shitouqi.</title>
        <authorList>
            <person name="Zhuang W."/>
            <person name="Chen H."/>
            <person name="Varshney R."/>
            <person name="Wang D."/>
            <person name="Ming R."/>
        </authorList>
    </citation>
    <scope>NUCLEOTIDE SEQUENCE [LARGE SCALE GENOMIC DNA]</scope>
    <source>
        <tissue evidence="2">Young leaf</tissue>
    </source>
</reference>
<organism evidence="2 3">
    <name type="scientific">Arachis hypogaea</name>
    <name type="common">Peanut</name>
    <dbReference type="NCBI Taxonomy" id="3818"/>
    <lineage>
        <taxon>Eukaryota</taxon>
        <taxon>Viridiplantae</taxon>
        <taxon>Streptophyta</taxon>
        <taxon>Embryophyta</taxon>
        <taxon>Tracheophyta</taxon>
        <taxon>Spermatophyta</taxon>
        <taxon>Magnoliopsida</taxon>
        <taxon>eudicotyledons</taxon>
        <taxon>Gunneridae</taxon>
        <taxon>Pentapetalae</taxon>
        <taxon>rosids</taxon>
        <taxon>fabids</taxon>
        <taxon>Fabales</taxon>
        <taxon>Fabaceae</taxon>
        <taxon>Papilionoideae</taxon>
        <taxon>50 kb inversion clade</taxon>
        <taxon>dalbergioids sensu lato</taxon>
        <taxon>Dalbergieae</taxon>
        <taxon>Pterocarpus clade</taxon>
        <taxon>Arachis</taxon>
    </lineage>
</organism>
<dbReference type="EMBL" id="CP031001">
    <property type="protein sequence ID" value="QHN76953.1"/>
    <property type="molecule type" value="Genomic_DNA"/>
</dbReference>
<dbReference type="InterPro" id="IPR011320">
    <property type="entry name" value="RNase_H1_N"/>
</dbReference>
<proteinExistence type="predicted"/>
<sequence length="243" mass="26786">MSGGRYPFYAIRKGKDPGLYRNWNDCKDKVLGVSNSEYKGFKDEQKAVEWLKRGGVHVAGGRNNDGERTLLLPMGGLRITTEGGRLLSRQEEGSSSTGRFIHVEATSGGSGEGMKEDVVEKAEGSVFVEDMEGLLLRVCLFLCIGPPKFYRRECIMDNGESAVGFVVVLPHTRFGIKVAAEGSVSTDERKARQDASSKMLGEIVLATKLKIVDFNHQRVQALEGEVADLKQHVESLHQWLGLK</sequence>
<dbReference type="InterPro" id="IPR037056">
    <property type="entry name" value="RNase_H1_N_sf"/>
</dbReference>
<evidence type="ECO:0000313" key="2">
    <source>
        <dbReference type="EMBL" id="QHN76953.1"/>
    </source>
</evidence>
<dbReference type="InterPro" id="IPR009027">
    <property type="entry name" value="Ribosomal_bL9/RNase_H1_N"/>
</dbReference>
<protein>
    <recommendedName>
        <fullName evidence="1">Ribonuclease H1 N-terminal domain-containing protein</fullName>
    </recommendedName>
</protein>
<name>A0A6B9V6I3_ARAHY</name>
<dbReference type="Gene3D" id="3.40.970.10">
    <property type="entry name" value="Ribonuclease H1, N-terminal domain"/>
    <property type="match status" value="1"/>
</dbReference>
<evidence type="ECO:0000259" key="1">
    <source>
        <dbReference type="Pfam" id="PF01693"/>
    </source>
</evidence>
<evidence type="ECO:0000313" key="3">
    <source>
        <dbReference type="Proteomes" id="UP000464620"/>
    </source>
</evidence>
<dbReference type="Pfam" id="PF01693">
    <property type="entry name" value="Cauli_VI"/>
    <property type="match status" value="1"/>
</dbReference>
<feature type="domain" description="Ribonuclease H1 N-terminal" evidence="1">
    <location>
        <begin position="7"/>
        <end position="50"/>
    </location>
</feature>
<dbReference type="Proteomes" id="UP000464620">
    <property type="component" value="Chromosome B09"/>
</dbReference>
<gene>
    <name evidence="2" type="ORF">DS421_19g648440</name>
</gene>
<dbReference type="AlphaFoldDB" id="A0A6B9V6I3"/>
<accession>A0A6B9V6I3</accession>
<dbReference type="SUPFAM" id="SSF55658">
    <property type="entry name" value="L9 N-domain-like"/>
    <property type="match status" value="1"/>
</dbReference>